<keyword evidence="2" id="KW-0472">Membrane</keyword>
<keyword evidence="2" id="KW-0812">Transmembrane</keyword>
<feature type="transmembrane region" description="Helical" evidence="2">
    <location>
        <begin position="6"/>
        <end position="23"/>
    </location>
</feature>
<feature type="compositionally biased region" description="Basic and acidic residues" evidence="1">
    <location>
        <begin position="82"/>
        <end position="98"/>
    </location>
</feature>
<evidence type="ECO:0000313" key="4">
    <source>
        <dbReference type="Proteomes" id="UP001596956"/>
    </source>
</evidence>
<evidence type="ECO:0008006" key="5">
    <source>
        <dbReference type="Google" id="ProtNLM"/>
    </source>
</evidence>
<feature type="region of interest" description="Disordered" evidence="1">
    <location>
        <begin position="32"/>
        <end position="98"/>
    </location>
</feature>
<keyword evidence="4" id="KW-1185">Reference proteome</keyword>
<name>A0ABW3BFV0_9ACTN</name>
<accession>A0ABW3BFV0</accession>
<protein>
    <recommendedName>
        <fullName evidence="5">Secreted protein</fullName>
    </recommendedName>
</protein>
<sequence>MSSSPLYLAIVVVWLIVLVPMLLRRDSAVHYEDETELDADLDGDLEARPNDEDADGGEDAEDDRAEAADDADPEDAAAAAPAKERAPAPEVREDVGRG</sequence>
<comment type="caution">
    <text evidence="3">The sequence shown here is derived from an EMBL/GenBank/DDBJ whole genome shotgun (WGS) entry which is preliminary data.</text>
</comment>
<feature type="non-terminal residue" evidence="3">
    <location>
        <position position="98"/>
    </location>
</feature>
<keyword evidence="2" id="KW-1133">Transmembrane helix</keyword>
<proteinExistence type="predicted"/>
<organism evidence="3 4">
    <name type="scientific">Streptomonospora algeriensis</name>
    <dbReference type="NCBI Taxonomy" id="995084"/>
    <lineage>
        <taxon>Bacteria</taxon>
        <taxon>Bacillati</taxon>
        <taxon>Actinomycetota</taxon>
        <taxon>Actinomycetes</taxon>
        <taxon>Streptosporangiales</taxon>
        <taxon>Nocardiopsidaceae</taxon>
        <taxon>Streptomonospora</taxon>
    </lineage>
</organism>
<feature type="compositionally biased region" description="Acidic residues" evidence="1">
    <location>
        <begin position="33"/>
        <end position="44"/>
    </location>
</feature>
<reference evidence="4" key="1">
    <citation type="journal article" date="2019" name="Int. J. Syst. Evol. Microbiol.">
        <title>The Global Catalogue of Microorganisms (GCM) 10K type strain sequencing project: providing services to taxonomists for standard genome sequencing and annotation.</title>
        <authorList>
            <consortium name="The Broad Institute Genomics Platform"/>
            <consortium name="The Broad Institute Genome Sequencing Center for Infectious Disease"/>
            <person name="Wu L."/>
            <person name="Ma J."/>
        </authorList>
    </citation>
    <scope>NUCLEOTIDE SEQUENCE [LARGE SCALE GENOMIC DNA]</scope>
    <source>
        <strain evidence="4">CCUG 63369</strain>
    </source>
</reference>
<evidence type="ECO:0000256" key="1">
    <source>
        <dbReference type="SAM" id="MobiDB-lite"/>
    </source>
</evidence>
<evidence type="ECO:0000256" key="2">
    <source>
        <dbReference type="SAM" id="Phobius"/>
    </source>
</evidence>
<dbReference type="Proteomes" id="UP001596956">
    <property type="component" value="Unassembled WGS sequence"/>
</dbReference>
<evidence type="ECO:0000313" key="3">
    <source>
        <dbReference type="EMBL" id="MFD0802207.1"/>
    </source>
</evidence>
<gene>
    <name evidence="3" type="ORF">ACFQZU_12905</name>
</gene>
<dbReference type="EMBL" id="JBHTHR010000399">
    <property type="protein sequence ID" value="MFD0802207.1"/>
    <property type="molecule type" value="Genomic_DNA"/>
</dbReference>
<feature type="compositionally biased region" description="Acidic residues" evidence="1">
    <location>
        <begin position="52"/>
        <end position="75"/>
    </location>
</feature>